<name>A0A225CD45_9MICO</name>
<comment type="caution">
    <text evidence="3">The sequence shown here is derived from an EMBL/GenBank/DDBJ whole genome shotgun (WGS) entry which is preliminary data.</text>
</comment>
<dbReference type="RefSeq" id="WP_210433040.1">
    <property type="nucleotide sequence ID" value="NZ_CP040788.1"/>
</dbReference>
<dbReference type="EMBL" id="MZMQ01000001">
    <property type="protein sequence ID" value="OQJ62641.1"/>
    <property type="molecule type" value="Genomic_DNA"/>
</dbReference>
<dbReference type="InterPro" id="IPR000120">
    <property type="entry name" value="Amidase"/>
</dbReference>
<accession>A0A225CD45</accession>
<dbReference type="InterPro" id="IPR023631">
    <property type="entry name" value="Amidase_dom"/>
</dbReference>
<dbReference type="NCBIfam" id="NF006043">
    <property type="entry name" value="PRK08186.1"/>
    <property type="match status" value="1"/>
</dbReference>
<keyword evidence="3" id="KW-0378">Hydrolase</keyword>
<dbReference type="InterPro" id="IPR053844">
    <property type="entry name" value="AH_C"/>
</dbReference>
<dbReference type="PANTHER" id="PTHR11895">
    <property type="entry name" value="TRANSAMIDASE"/>
    <property type="match status" value="1"/>
</dbReference>
<keyword evidence="4" id="KW-1185">Reference proteome</keyword>
<gene>
    <name evidence="3" type="ORF">B5P24_06315</name>
</gene>
<protein>
    <submittedName>
        <fullName evidence="3">Allophanate hydrolase</fullName>
    </submittedName>
</protein>
<dbReference type="Pfam" id="PF01425">
    <property type="entry name" value="Amidase"/>
    <property type="match status" value="1"/>
</dbReference>
<evidence type="ECO:0000313" key="3">
    <source>
        <dbReference type="EMBL" id="OQJ62641.1"/>
    </source>
</evidence>
<evidence type="ECO:0000259" key="2">
    <source>
        <dbReference type="Pfam" id="PF21986"/>
    </source>
</evidence>
<dbReference type="Gene3D" id="3.90.1300.10">
    <property type="entry name" value="Amidase signature (AS) domain"/>
    <property type="match status" value="1"/>
</dbReference>
<evidence type="ECO:0000259" key="1">
    <source>
        <dbReference type="Pfam" id="PF01425"/>
    </source>
</evidence>
<proteinExistence type="predicted"/>
<feature type="domain" description="Amidase" evidence="1">
    <location>
        <begin position="26"/>
        <end position="446"/>
    </location>
</feature>
<dbReference type="InterPro" id="IPR036928">
    <property type="entry name" value="AS_sf"/>
</dbReference>
<reference evidence="3" key="1">
    <citation type="submission" date="2017-08" db="EMBL/GenBank/DDBJ databases">
        <title>Genomes of multiple Clavibacter strains from different subspecies.</title>
        <authorList>
            <person name="Yuan X.-K."/>
            <person name="Li X.-S."/>
            <person name="Nie J."/>
            <person name="De Boer S.H."/>
        </authorList>
    </citation>
    <scope>NUCLEOTIDE SEQUENCE [LARGE SCALE GENOMIC DNA]</scope>
    <source>
        <strain evidence="3">ATCC 33566</strain>
    </source>
</reference>
<dbReference type="SUPFAM" id="SSF75304">
    <property type="entry name" value="Amidase signature (AS) enzymes"/>
    <property type="match status" value="1"/>
</dbReference>
<dbReference type="Gene3D" id="1.20.58.1700">
    <property type="match status" value="1"/>
</dbReference>
<dbReference type="AlphaFoldDB" id="A0A225CD45"/>
<dbReference type="InterPro" id="IPR014085">
    <property type="entry name" value="Allophanate_hydrolase"/>
</dbReference>
<dbReference type="PANTHER" id="PTHR11895:SF169">
    <property type="entry name" value="GLUTAMYL-TRNA(GLN) AMIDOTRANSFERASE"/>
    <property type="match status" value="1"/>
</dbReference>
<sequence length="597" mass="60651">MSRGIGVAGATTALPPVGSASVVDRVRAAYARIAEVDRPEVWITLLDPADALARAAELDARIARAPAGSLPLAGWLVAVKDNIDVAGMPTTAACPSAATAPEVDAPAVARLREAGALVIGKTNLDQFATGLVGTRSPYGAVRHATRPNRISGGSSSGSAVAVALGLVDVALGTDTAGSGRVPAALHGLVGIKPTLGLVPTTGVVPACRSYDTVSVLAADLATAQRALAEMVGPDPADPASRDWPSTTRLAPRGVPVVGVPAEHDLAPLSPDARAAFHGAVERMRDSGAVVETVELGPFLRAALLLYEGALVAERCEAAGPSVLADAPDLDPTVAGIVRAALGIPAHRLVEDRALLERLRVAACVVFDAPGDARRGIDALLMPTTTEHPTLAEVAAEPVAVNARLGTYTNFVNLFDLCAVAVPAGEADGSPFGVSLVAPGFADQVVLDLAGWITGDPVRPALLPTDAVDVVVFGAHLGGQPLHRQLGELGARFSRDVRTSAAYRMAHLPGEPARPGVTPAPDGDGVPLAGEAWTLTRAGLAAFLAGMVRPMALGPVELEDGTQAIGFLCTDTAGAPDISAHGGWLRYLASGGQAVPVS</sequence>
<dbReference type="GO" id="GO:0016787">
    <property type="term" value="F:hydrolase activity"/>
    <property type="evidence" value="ECO:0007669"/>
    <property type="project" value="UniProtKB-KW"/>
</dbReference>
<dbReference type="Gene3D" id="3.10.490.10">
    <property type="entry name" value="Gamma-glutamyl cyclotransferase-like"/>
    <property type="match status" value="1"/>
</dbReference>
<dbReference type="Pfam" id="PF21986">
    <property type="entry name" value="AH_C"/>
    <property type="match status" value="1"/>
</dbReference>
<feature type="domain" description="Allophanate hydrolase C-terminal" evidence="2">
    <location>
        <begin position="467"/>
        <end position="588"/>
    </location>
</feature>
<dbReference type="NCBIfam" id="TIGR02713">
    <property type="entry name" value="allophanate_hyd"/>
    <property type="match status" value="1"/>
</dbReference>
<dbReference type="Proteomes" id="UP000215316">
    <property type="component" value="Unassembled WGS sequence"/>
</dbReference>
<evidence type="ECO:0000313" key="4">
    <source>
        <dbReference type="Proteomes" id="UP000215316"/>
    </source>
</evidence>
<organism evidence="3 4">
    <name type="scientific">Clavibacter tessellarius</name>
    <dbReference type="NCBI Taxonomy" id="31965"/>
    <lineage>
        <taxon>Bacteria</taxon>
        <taxon>Bacillati</taxon>
        <taxon>Actinomycetota</taxon>
        <taxon>Actinomycetes</taxon>
        <taxon>Micrococcales</taxon>
        <taxon>Microbacteriaceae</taxon>
        <taxon>Clavibacter</taxon>
    </lineage>
</organism>